<dbReference type="OrthoDB" id="8678921at2"/>
<name>A0A433SB70_9BURK</name>
<feature type="domain" description="Fimbrial-type adhesion" evidence="5">
    <location>
        <begin position="187"/>
        <end position="322"/>
    </location>
</feature>
<dbReference type="PANTHER" id="PTHR33420:SF14">
    <property type="entry name" value="TYPE 1 FIMBRIN D-MANNOSE SPECIFIC ADHESIN"/>
    <property type="match status" value="1"/>
</dbReference>
<dbReference type="Pfam" id="PF00419">
    <property type="entry name" value="Fimbrial"/>
    <property type="match status" value="1"/>
</dbReference>
<keyword evidence="7" id="KW-1185">Reference proteome</keyword>
<dbReference type="Gene3D" id="2.60.40.1090">
    <property type="entry name" value="Fimbrial-type adhesion domain"/>
    <property type="match status" value="1"/>
</dbReference>
<dbReference type="SUPFAM" id="SSF49401">
    <property type="entry name" value="Bacterial adhesins"/>
    <property type="match status" value="1"/>
</dbReference>
<protein>
    <submittedName>
        <fullName evidence="6">Fimbria adhesin protein</fullName>
    </submittedName>
</protein>
<evidence type="ECO:0000256" key="3">
    <source>
        <dbReference type="ARBA" id="ARBA00023263"/>
    </source>
</evidence>
<dbReference type="InterPro" id="IPR050263">
    <property type="entry name" value="Bact_Fimbrial_Adh_Pro"/>
</dbReference>
<proteinExistence type="inferred from homology"/>
<dbReference type="InterPro" id="IPR036937">
    <property type="entry name" value="Adhesion_dom_fimbrial_sf"/>
</dbReference>
<dbReference type="PANTHER" id="PTHR33420">
    <property type="entry name" value="FIMBRIAL SUBUNIT ELFA-RELATED"/>
    <property type="match status" value="1"/>
</dbReference>
<gene>
    <name evidence="6" type="primary">mrkD</name>
    <name evidence="6" type="ORF">CUZ56_02336</name>
</gene>
<accession>A0A433SB70</accession>
<comment type="subcellular location">
    <subcellularLocation>
        <location evidence="1">Fimbrium</location>
    </subcellularLocation>
</comment>
<dbReference type="EMBL" id="PQSP01000007">
    <property type="protein sequence ID" value="RUS65980.1"/>
    <property type="molecule type" value="Genomic_DNA"/>
</dbReference>
<evidence type="ECO:0000256" key="1">
    <source>
        <dbReference type="ARBA" id="ARBA00004561"/>
    </source>
</evidence>
<comment type="caution">
    <text evidence="6">The sequence shown here is derived from an EMBL/GenBank/DDBJ whole genome shotgun (WGS) entry which is preliminary data.</text>
</comment>
<reference evidence="6 7" key="1">
    <citation type="submission" date="2018-01" db="EMBL/GenBank/DDBJ databases">
        <title>Saezia sanguinis gen. nov., sp. nov., in the order Burkholderiales isolated from human blood.</title>
        <authorList>
            <person name="Medina-Pascual M.J."/>
            <person name="Valdezate S."/>
            <person name="Monzon S."/>
            <person name="Cuesta I."/>
            <person name="Carrasco G."/>
            <person name="Villalon P."/>
            <person name="Saez-Nieto J.A."/>
        </authorList>
    </citation>
    <scope>NUCLEOTIDE SEQUENCE [LARGE SCALE GENOMIC DNA]</scope>
    <source>
        <strain evidence="6 7">CNM695-12</strain>
    </source>
</reference>
<dbReference type="InterPro" id="IPR008966">
    <property type="entry name" value="Adhesion_dom_sf"/>
</dbReference>
<dbReference type="Proteomes" id="UP000286947">
    <property type="component" value="Unassembled WGS sequence"/>
</dbReference>
<feature type="signal peptide" evidence="4">
    <location>
        <begin position="1"/>
        <end position="23"/>
    </location>
</feature>
<evidence type="ECO:0000259" key="5">
    <source>
        <dbReference type="Pfam" id="PF00419"/>
    </source>
</evidence>
<feature type="chain" id="PRO_5019495794" evidence="4">
    <location>
        <begin position="24"/>
        <end position="323"/>
    </location>
</feature>
<evidence type="ECO:0000313" key="7">
    <source>
        <dbReference type="Proteomes" id="UP000286947"/>
    </source>
</evidence>
<dbReference type="AlphaFoldDB" id="A0A433SB70"/>
<keyword evidence="4" id="KW-0732">Signal</keyword>
<dbReference type="InterPro" id="IPR000259">
    <property type="entry name" value="Adhesion_dom_fimbrial"/>
</dbReference>
<dbReference type="GO" id="GO:0009289">
    <property type="term" value="C:pilus"/>
    <property type="evidence" value="ECO:0007669"/>
    <property type="project" value="UniProtKB-SubCell"/>
</dbReference>
<evidence type="ECO:0000256" key="4">
    <source>
        <dbReference type="SAM" id="SignalP"/>
    </source>
</evidence>
<sequence precursor="true">MMKTYIRLLILNVCLLLSYTVQAGCSFAPPDITVVFPGGNVNVANKGVGDSLATAIVSYSVYCNGNDLPSGQTWQLYTTGSNPALGTPSGDILNTLYPGVGMHWKSQANDGSWVTRSSMSVSNNTANVLPLNIREGTVIVTEEFTLVKTGTINAGQLSTIRFALSARGSGGYFPGGIIVTQSITVAQTVIQTVSCTVTTNPINVNMGTLPRNNFSGIGSTTAIKQFFIPVECDGNTLLSFTIEGNSSDPQNGILVLDSGSTASGIGIQLLYQDIPLTLSSAKSLGTIAGGSFDISLQARYYQTGSTIISGTANTVATVTLTYN</sequence>
<evidence type="ECO:0000256" key="2">
    <source>
        <dbReference type="ARBA" id="ARBA00006671"/>
    </source>
</evidence>
<dbReference type="GO" id="GO:0043709">
    <property type="term" value="P:cell adhesion involved in single-species biofilm formation"/>
    <property type="evidence" value="ECO:0007669"/>
    <property type="project" value="TreeGrafter"/>
</dbReference>
<evidence type="ECO:0000313" key="6">
    <source>
        <dbReference type="EMBL" id="RUS65980.1"/>
    </source>
</evidence>
<keyword evidence="3" id="KW-0281">Fimbrium</keyword>
<dbReference type="RefSeq" id="WP_126980522.1">
    <property type="nucleotide sequence ID" value="NZ_PQSP01000007.1"/>
</dbReference>
<comment type="similarity">
    <text evidence="2">Belongs to the fimbrial protein family.</text>
</comment>
<organism evidence="6 7">
    <name type="scientific">Saezia sanguinis</name>
    <dbReference type="NCBI Taxonomy" id="1965230"/>
    <lineage>
        <taxon>Bacteria</taxon>
        <taxon>Pseudomonadati</taxon>
        <taxon>Pseudomonadota</taxon>
        <taxon>Betaproteobacteria</taxon>
        <taxon>Burkholderiales</taxon>
        <taxon>Saeziaceae</taxon>
        <taxon>Saezia</taxon>
    </lineage>
</organism>